<organism evidence="3 4">
    <name type="scientific">Aspergillus brasiliensis (strain CBS 101740 / IMI 381727 / IBT 21946)</name>
    <dbReference type="NCBI Taxonomy" id="767769"/>
    <lineage>
        <taxon>Eukaryota</taxon>
        <taxon>Fungi</taxon>
        <taxon>Dikarya</taxon>
        <taxon>Ascomycota</taxon>
        <taxon>Pezizomycotina</taxon>
        <taxon>Eurotiomycetes</taxon>
        <taxon>Eurotiomycetidae</taxon>
        <taxon>Eurotiales</taxon>
        <taxon>Aspergillaceae</taxon>
        <taxon>Aspergillus</taxon>
        <taxon>Aspergillus subgen. Circumdati</taxon>
    </lineage>
</organism>
<gene>
    <name evidence="3" type="ORF">ASPBRDRAFT_125064</name>
</gene>
<dbReference type="PANTHER" id="PTHR37018:SF1">
    <property type="entry name" value="CULTURE SPECIFIC PROTEIN, PUTATIVE (AFU_ORTHOLOGUE AFUA_2G00130)-RELATED"/>
    <property type="match status" value="1"/>
</dbReference>
<dbReference type="GeneID" id="93570246"/>
<evidence type="ECO:0000313" key="3">
    <source>
        <dbReference type="EMBL" id="OJJ72213.1"/>
    </source>
</evidence>
<sequence length="487" mass="54055">MTAVTLLQPLPVAPPQPYPSSKAPNTRVPVTLDCTLHDLYALDNDTPPNIVLAYDHPCKFPPDQLHPSSRARFLYAANFPDINAADEMPILHKRSIAQRYSFVAGRTPVLMIDLSGNGGEDLSCVLTTSRDELRRIYDQLSPEQRPDVQFIRSVHDIQVAPDSRAIFTMPQDHMCGMLDQAVAPETLYEVLSKRWLAVCGLPTPKSKVIDPLPVNSWQGGRDAEVGRMLQAVQQQSLPFVVKASIATSGCGTFVIRRESDRDTAVNELRRLLDDGLKKVDEENERLYPASFVIQELVPGEAYGVTFFVTKKGRAVYLATTRQRFSQEGVWNGGCVSYLLQPMFQAQYKSTIEALAKALHNKGYYGPAGADIMTDANGDFVVVDINPRVTGSYHLGLLRSHYMQRGLYEAAVLSRLEIPCTRNAFEELFAVEIAQGRLIINAWVIDSKKETSHAVVTVGAEDSVKLGRLIRVIETFVKTGEYAESAEL</sequence>
<feature type="domain" description="ATP-grasp" evidence="2">
    <location>
        <begin position="193"/>
        <end position="417"/>
    </location>
</feature>
<dbReference type="Gene3D" id="3.30.470.20">
    <property type="entry name" value="ATP-grasp fold, B domain"/>
    <property type="match status" value="1"/>
</dbReference>
<proteinExistence type="predicted"/>
<dbReference type="GO" id="GO:0046872">
    <property type="term" value="F:metal ion binding"/>
    <property type="evidence" value="ECO:0007669"/>
    <property type="project" value="InterPro"/>
</dbReference>
<dbReference type="OrthoDB" id="5946236at2759"/>
<keyword evidence="4" id="KW-1185">Reference proteome</keyword>
<dbReference type="InterPro" id="IPR011761">
    <property type="entry name" value="ATP-grasp"/>
</dbReference>
<evidence type="ECO:0000256" key="1">
    <source>
        <dbReference type="PROSITE-ProRule" id="PRU00409"/>
    </source>
</evidence>
<dbReference type="SUPFAM" id="SSF56059">
    <property type="entry name" value="Glutathione synthetase ATP-binding domain-like"/>
    <property type="match status" value="1"/>
</dbReference>
<dbReference type="RefSeq" id="XP_067479461.1">
    <property type="nucleotide sequence ID" value="XM_067617758.1"/>
</dbReference>
<dbReference type="Pfam" id="PF02655">
    <property type="entry name" value="ATP-grasp_3"/>
    <property type="match status" value="1"/>
</dbReference>
<dbReference type="EMBL" id="KV878684">
    <property type="protein sequence ID" value="OJJ72213.1"/>
    <property type="molecule type" value="Genomic_DNA"/>
</dbReference>
<dbReference type="OMA" id="RENEHMA"/>
<dbReference type="VEuPathDB" id="FungiDB:ASPBRDRAFT_125064"/>
<accession>A0A1L9UKH9</accession>
<name>A0A1L9UKH9_ASPBC</name>
<keyword evidence="1" id="KW-0547">Nucleotide-binding</keyword>
<dbReference type="PROSITE" id="PS50975">
    <property type="entry name" value="ATP_GRASP"/>
    <property type="match status" value="1"/>
</dbReference>
<protein>
    <recommendedName>
        <fullName evidence="2">ATP-grasp domain-containing protein</fullName>
    </recommendedName>
</protein>
<evidence type="ECO:0000313" key="4">
    <source>
        <dbReference type="Proteomes" id="UP000184499"/>
    </source>
</evidence>
<dbReference type="AlphaFoldDB" id="A0A1L9UKH9"/>
<dbReference type="InterPro" id="IPR003806">
    <property type="entry name" value="ATP-grasp_PylC-type"/>
</dbReference>
<dbReference type="STRING" id="767769.A0A1L9UKH9"/>
<dbReference type="InterPro" id="IPR053269">
    <property type="entry name" value="Asp-Met_ligase"/>
</dbReference>
<evidence type="ECO:0000259" key="2">
    <source>
        <dbReference type="PROSITE" id="PS50975"/>
    </source>
</evidence>
<dbReference type="PANTHER" id="PTHR37018">
    <property type="entry name" value="CULTURE SPECIFIC PROTEIN, PUTATIVE (AFU_ORTHOLOGUE AFUA_2G00130)-RELATED"/>
    <property type="match status" value="1"/>
</dbReference>
<reference evidence="4" key="1">
    <citation type="journal article" date="2017" name="Genome Biol.">
        <title>Comparative genomics reveals high biological diversity and specific adaptations in the industrially and medically important fungal genus Aspergillus.</title>
        <authorList>
            <person name="de Vries R.P."/>
            <person name="Riley R."/>
            <person name="Wiebenga A."/>
            <person name="Aguilar-Osorio G."/>
            <person name="Amillis S."/>
            <person name="Uchima C.A."/>
            <person name="Anderluh G."/>
            <person name="Asadollahi M."/>
            <person name="Askin M."/>
            <person name="Barry K."/>
            <person name="Battaglia E."/>
            <person name="Bayram O."/>
            <person name="Benocci T."/>
            <person name="Braus-Stromeyer S.A."/>
            <person name="Caldana C."/>
            <person name="Canovas D."/>
            <person name="Cerqueira G.C."/>
            <person name="Chen F."/>
            <person name="Chen W."/>
            <person name="Choi C."/>
            <person name="Clum A."/>
            <person name="Dos Santos R.A."/>
            <person name="Damasio A.R."/>
            <person name="Diallinas G."/>
            <person name="Emri T."/>
            <person name="Fekete E."/>
            <person name="Flipphi M."/>
            <person name="Freyberg S."/>
            <person name="Gallo A."/>
            <person name="Gournas C."/>
            <person name="Habgood R."/>
            <person name="Hainaut M."/>
            <person name="Harispe M.L."/>
            <person name="Henrissat B."/>
            <person name="Hilden K.S."/>
            <person name="Hope R."/>
            <person name="Hossain A."/>
            <person name="Karabika E."/>
            <person name="Karaffa L."/>
            <person name="Karanyi Z."/>
            <person name="Krasevec N."/>
            <person name="Kuo A."/>
            <person name="Kusch H."/>
            <person name="LaButti K."/>
            <person name="Lagendijk E.L."/>
            <person name="Lapidus A."/>
            <person name="Levasseur A."/>
            <person name="Lindquist E."/>
            <person name="Lipzen A."/>
            <person name="Logrieco A.F."/>
            <person name="MacCabe A."/>
            <person name="Maekelae M.R."/>
            <person name="Malavazi I."/>
            <person name="Melin P."/>
            <person name="Meyer V."/>
            <person name="Mielnichuk N."/>
            <person name="Miskei M."/>
            <person name="Molnar A.P."/>
            <person name="Mule G."/>
            <person name="Ngan C.Y."/>
            <person name="Orejas M."/>
            <person name="Orosz E."/>
            <person name="Ouedraogo J.P."/>
            <person name="Overkamp K.M."/>
            <person name="Park H.-S."/>
            <person name="Perrone G."/>
            <person name="Piumi F."/>
            <person name="Punt P.J."/>
            <person name="Ram A.F."/>
            <person name="Ramon A."/>
            <person name="Rauscher S."/>
            <person name="Record E."/>
            <person name="Riano-Pachon D.M."/>
            <person name="Robert V."/>
            <person name="Roehrig J."/>
            <person name="Ruller R."/>
            <person name="Salamov A."/>
            <person name="Salih N.S."/>
            <person name="Samson R.A."/>
            <person name="Sandor E."/>
            <person name="Sanguinetti M."/>
            <person name="Schuetze T."/>
            <person name="Sepcic K."/>
            <person name="Shelest E."/>
            <person name="Sherlock G."/>
            <person name="Sophianopoulou V."/>
            <person name="Squina F.M."/>
            <person name="Sun H."/>
            <person name="Susca A."/>
            <person name="Todd R.B."/>
            <person name="Tsang A."/>
            <person name="Unkles S.E."/>
            <person name="van de Wiele N."/>
            <person name="van Rossen-Uffink D."/>
            <person name="Oliveira J.V."/>
            <person name="Vesth T.C."/>
            <person name="Visser J."/>
            <person name="Yu J.-H."/>
            <person name="Zhou M."/>
            <person name="Andersen M.R."/>
            <person name="Archer D.B."/>
            <person name="Baker S.E."/>
            <person name="Benoit I."/>
            <person name="Brakhage A.A."/>
            <person name="Braus G.H."/>
            <person name="Fischer R."/>
            <person name="Frisvad J.C."/>
            <person name="Goldman G.H."/>
            <person name="Houbraken J."/>
            <person name="Oakley B."/>
            <person name="Pocsi I."/>
            <person name="Scazzocchio C."/>
            <person name="Seiboth B."/>
            <person name="vanKuyk P.A."/>
            <person name="Wortman J."/>
            <person name="Dyer P.S."/>
            <person name="Grigoriev I.V."/>
        </authorList>
    </citation>
    <scope>NUCLEOTIDE SEQUENCE [LARGE SCALE GENOMIC DNA]</scope>
    <source>
        <strain evidence="4">CBS 101740 / IMI 381727 / IBT 21946</strain>
    </source>
</reference>
<keyword evidence="1" id="KW-0067">ATP-binding</keyword>
<dbReference type="Proteomes" id="UP000184499">
    <property type="component" value="Unassembled WGS sequence"/>
</dbReference>
<dbReference type="GO" id="GO:0005524">
    <property type="term" value="F:ATP binding"/>
    <property type="evidence" value="ECO:0007669"/>
    <property type="project" value="UniProtKB-UniRule"/>
</dbReference>